<dbReference type="Gene3D" id="3.30.200.20">
    <property type="entry name" value="Phosphorylase Kinase, domain 1"/>
    <property type="match status" value="1"/>
</dbReference>
<dbReference type="GeneID" id="103517085"/>
<name>A0A3Q0J9E1_DIACI</name>
<dbReference type="STRING" id="121845.A0A3Q0J9E1"/>
<dbReference type="GO" id="GO:0004674">
    <property type="term" value="F:protein serine/threonine kinase activity"/>
    <property type="evidence" value="ECO:0007669"/>
    <property type="project" value="UniProtKB-KW"/>
</dbReference>
<keyword evidence="2" id="KW-0597">Phosphoprotein</keyword>
<comment type="caution">
    <text evidence="5">Lacks conserved residue(s) required for the propagation of feature annotation.</text>
</comment>
<keyword evidence="1" id="KW-0723">Serine/threonine-protein kinase</keyword>
<reference evidence="12" key="1">
    <citation type="submission" date="2025-08" db="UniProtKB">
        <authorList>
            <consortium name="RefSeq"/>
        </authorList>
    </citation>
    <scope>IDENTIFICATION</scope>
</reference>
<dbReference type="InterPro" id="IPR011009">
    <property type="entry name" value="Kinase-like_dom_sf"/>
</dbReference>
<dbReference type="PANTHER" id="PTHR46538:SF3">
    <property type="entry name" value="PROTEIN KINASE DOMAIN-CONTAINING PROTEIN"/>
    <property type="match status" value="1"/>
</dbReference>
<dbReference type="InterPro" id="IPR022165">
    <property type="entry name" value="PKK"/>
</dbReference>
<dbReference type="CDD" id="cd00110">
    <property type="entry name" value="LamG"/>
    <property type="match status" value="1"/>
</dbReference>
<keyword evidence="6" id="KW-0175">Coiled coil</keyword>
<evidence type="ECO:0000256" key="8">
    <source>
        <dbReference type="SAM" id="SignalP"/>
    </source>
</evidence>
<accession>A0A3Q0J9E1</accession>
<feature type="compositionally biased region" description="Basic and acidic residues" evidence="7">
    <location>
        <begin position="266"/>
        <end position="275"/>
    </location>
</feature>
<feature type="compositionally biased region" description="Polar residues" evidence="7">
    <location>
        <begin position="341"/>
        <end position="351"/>
    </location>
</feature>
<evidence type="ECO:0000256" key="4">
    <source>
        <dbReference type="ARBA" id="ARBA00022777"/>
    </source>
</evidence>
<feature type="compositionally biased region" description="Basic and acidic residues" evidence="7">
    <location>
        <begin position="593"/>
        <end position="607"/>
    </location>
</feature>
<feature type="signal peptide" evidence="8">
    <location>
        <begin position="1"/>
        <end position="21"/>
    </location>
</feature>
<feature type="domain" description="Laminin G" evidence="10">
    <location>
        <begin position="1"/>
        <end position="187"/>
    </location>
</feature>
<dbReference type="Gene3D" id="1.10.510.10">
    <property type="entry name" value="Transferase(Phosphotransferase) domain 1"/>
    <property type="match status" value="2"/>
</dbReference>
<feature type="region of interest" description="Disordered" evidence="7">
    <location>
        <begin position="225"/>
        <end position="574"/>
    </location>
</feature>
<feature type="compositionally biased region" description="Polar residues" evidence="7">
    <location>
        <begin position="729"/>
        <end position="747"/>
    </location>
</feature>
<dbReference type="InterPro" id="IPR008271">
    <property type="entry name" value="Ser/Thr_kinase_AS"/>
</dbReference>
<dbReference type="InterPro" id="IPR013320">
    <property type="entry name" value="ConA-like_dom_sf"/>
</dbReference>
<evidence type="ECO:0000256" key="1">
    <source>
        <dbReference type="ARBA" id="ARBA00022527"/>
    </source>
</evidence>
<dbReference type="SMART" id="SM00220">
    <property type="entry name" value="S_TKc"/>
    <property type="match status" value="1"/>
</dbReference>
<dbReference type="InterPro" id="IPR000719">
    <property type="entry name" value="Prot_kinase_dom"/>
</dbReference>
<keyword evidence="3" id="KW-0808">Transferase</keyword>
<evidence type="ECO:0000313" key="11">
    <source>
        <dbReference type="Proteomes" id="UP000079169"/>
    </source>
</evidence>
<feature type="compositionally biased region" description="Basic and acidic residues" evidence="7">
    <location>
        <begin position="302"/>
        <end position="326"/>
    </location>
</feature>
<keyword evidence="11" id="KW-1185">Reference proteome</keyword>
<dbReference type="PROSITE" id="PS00108">
    <property type="entry name" value="PROTEIN_KINASE_ST"/>
    <property type="match status" value="1"/>
</dbReference>
<feature type="region of interest" description="Disordered" evidence="7">
    <location>
        <begin position="646"/>
        <end position="822"/>
    </location>
</feature>
<feature type="compositionally biased region" description="Basic and acidic residues" evidence="7">
    <location>
        <begin position="767"/>
        <end position="777"/>
    </location>
</feature>
<feature type="chain" id="PRO_5018208353" evidence="8">
    <location>
        <begin position="22"/>
        <end position="1675"/>
    </location>
</feature>
<dbReference type="Pfam" id="PF00069">
    <property type="entry name" value="Pkinase"/>
    <property type="match status" value="1"/>
</dbReference>
<dbReference type="Pfam" id="PF00054">
    <property type="entry name" value="Laminin_G_1"/>
    <property type="match status" value="1"/>
</dbReference>
<protein>
    <submittedName>
        <fullName evidence="12">Uncharacterized protein LOC103517085</fullName>
    </submittedName>
</protein>
<keyword evidence="4" id="KW-0418">Kinase</keyword>
<feature type="domain" description="Protein kinase" evidence="9">
    <location>
        <begin position="1"/>
        <end position="153"/>
    </location>
</feature>
<feature type="compositionally biased region" description="Low complexity" evidence="7">
    <location>
        <begin position="290"/>
        <end position="301"/>
    </location>
</feature>
<feature type="compositionally biased region" description="Polar residues" evidence="7">
    <location>
        <begin position="778"/>
        <end position="797"/>
    </location>
</feature>
<evidence type="ECO:0000259" key="10">
    <source>
        <dbReference type="PROSITE" id="PS50025"/>
    </source>
</evidence>
<feature type="region of interest" description="Disordered" evidence="7">
    <location>
        <begin position="591"/>
        <end position="615"/>
    </location>
</feature>
<keyword evidence="8" id="KW-0732">Signal</keyword>
<dbReference type="Pfam" id="PF12474">
    <property type="entry name" value="PKK"/>
    <property type="match status" value="2"/>
</dbReference>
<organism evidence="11 12">
    <name type="scientific">Diaphorina citri</name>
    <name type="common">Asian citrus psyllid</name>
    <dbReference type="NCBI Taxonomy" id="121845"/>
    <lineage>
        <taxon>Eukaryota</taxon>
        <taxon>Metazoa</taxon>
        <taxon>Ecdysozoa</taxon>
        <taxon>Arthropoda</taxon>
        <taxon>Hexapoda</taxon>
        <taxon>Insecta</taxon>
        <taxon>Pterygota</taxon>
        <taxon>Neoptera</taxon>
        <taxon>Paraneoptera</taxon>
        <taxon>Hemiptera</taxon>
        <taxon>Sternorrhyncha</taxon>
        <taxon>Psylloidea</taxon>
        <taxon>Psyllidae</taxon>
        <taxon>Diaphorininae</taxon>
        <taxon>Diaphorina</taxon>
    </lineage>
</organism>
<dbReference type="SUPFAM" id="SSF49899">
    <property type="entry name" value="Concanavalin A-like lectins/glucanases"/>
    <property type="match status" value="1"/>
</dbReference>
<sequence length="1675" mass="191812">MYLFYLAFLILPPSADFGVSAKNKMTLQKHNTFIGTPYWMAPEVVLCETFRDNPYDFKVDIWSYKKEHILKMSWRDKAKFKELDSYEIISDGKYHTVEMLAIGKTFTLRVDHGNSRSITNEGSTEHLRLHSPMYVGGVPLDPVGMEAFTHWHLRNLTSFNGLILKSSLRKILVNALRQNNCSSNVLCYVNTIVIVILVLNLLVVLTPCRCWLQEHRSSQLAPLDLDNVEDDTGSVRSDSSELKTIPESKEKEGKREASAASESEESDRKKARVETEDQASNPVPVKPAHSESSTTTAASESSGEKKNTPIRKSPDGLERRLSHDKGPAPPPPSIAGVTPKATPTPTSSQSEPRIKAPPSEERNRLEERPHHERLEEEPSEMESHERLKEGPSNERLERPSNERLIEESPSERERPSNERLVEGRPSNERLVEERPSNERLVEDRPSNERLVDAPSVESHRTEDRPSTLEIHKIHKPSNEDTNERLIEESPSERERPSNEILVEERPSNKRLVEERPSNERLVDAPSVESHRTEDRPSTLEIHKPSTEDRNHKPSNEDRGDLSQVRDFDSSQVRDFGVSNVRVNEVNEAMRSAMLEKERENQLRKKNSDSSVDSNCNSKRCVVTVEDDLTLVLRGVDDTIAAMATKLNDSDNHSSQSSDSGIKEVNEESPKKSDEFRRSKLSLEDNQNYVEEDETLSRDLEDPGLPRSLNDILVRQSSLGSNASDDRKTANQSKPSSSRTSSVENVTRNGALDSPRKISVESNVSDSGVRKISTESRASKTSVDVQIRSNSRKSSTGSEPRYGDRDAVDEGTLAKPDGRDEKYNEFDSHYVFGPRNGIIDFSAVPKRTGGRPISMMMEPSVTSPNHRTRSSSASNRNRRRPSPPSLDAVLGKEKTDPSVSKAPNSTTVVIHSPGPVPVKDQSPPRTELDSNVTVVTTTHPPVVYPPTPQSSPQVIILANDNNKTRVKADKPREEAKSRVRGDSTSEVIIILYKAENKSTKQLAAAKMCALEGEEELSDFMIEIDILSDCKHENIVQLYEAFFTNGKLWEHRSSQLAPLDLDNVEDDTGSVRSDSSELKREEELSDFMIEIDILSDCKHENIVQLYEAFFTNGKLWMLIEYCDGGAVDSIMLELEKPLTEQQIRYICHYMCKALQFLHTHRVIHRDLKAGNVLLTMSGGVKLDDTGSVRSDSSELKSKYPQGPGFSIVPRSWLPWTWTMWKMILALSEVILLNSKQYRNPKRKKASVKRVQPQNLKSRTGRKPELKPKTSNSLTNLLVSKAEIQQEAELRLASKKIRSEQERELKEFRESQKQEMRLLKQEVDLMPKDRRKSMFKDRKEKLETEHEERVSDSMAVFCYATFLIPPRRIRFGRSHLLTQRQIHERQQHAKKQLKDGFFLQRHQIHERQQHAKKQLKDGFFLQRHQMLIRHDKELEQLKRMNQRKIEELTKKQTIEKRALPKRIRSEMKIREQMFRQSMRISSSSTPDPEVEREKLKKFQETEKKRYRAETQRFELKHQKQLEELKAQCETNIKELEQLQNEKRKMLMEHENMKLKEQEEFYSKELKEWKAQLKPRKQIVETMLTLEVRDLEATHAGILPRDLSLPPTPHSLRHLSRAHSMSQSMPRTHGVSRTSSLASHMSVQSLYIPRRRRATRMNSSVSGMSTESARFSYVGESRF</sequence>
<dbReference type="PANTHER" id="PTHR46538">
    <property type="entry name" value="PROTEIN KINASE DOMAIN-CONTAINING PROTEIN"/>
    <property type="match status" value="1"/>
</dbReference>
<evidence type="ECO:0000256" key="3">
    <source>
        <dbReference type="ARBA" id="ARBA00022679"/>
    </source>
</evidence>
<dbReference type="PROSITE" id="PS50025">
    <property type="entry name" value="LAM_G_DOMAIN"/>
    <property type="match status" value="1"/>
</dbReference>
<feature type="compositionally biased region" description="Basic and acidic residues" evidence="7">
    <location>
        <begin position="352"/>
        <end position="568"/>
    </location>
</feature>
<evidence type="ECO:0000256" key="2">
    <source>
        <dbReference type="ARBA" id="ARBA00022553"/>
    </source>
</evidence>
<evidence type="ECO:0000256" key="5">
    <source>
        <dbReference type="PROSITE-ProRule" id="PRU00122"/>
    </source>
</evidence>
<evidence type="ECO:0000256" key="7">
    <source>
        <dbReference type="SAM" id="MobiDB-lite"/>
    </source>
</evidence>
<gene>
    <name evidence="12" type="primary">LOC103517085</name>
</gene>
<evidence type="ECO:0000259" key="9">
    <source>
        <dbReference type="PROSITE" id="PS50011"/>
    </source>
</evidence>
<evidence type="ECO:0000313" key="12">
    <source>
        <dbReference type="RefSeq" id="XP_026685112.1"/>
    </source>
</evidence>
<feature type="compositionally biased region" description="Basic and acidic residues" evidence="7">
    <location>
        <begin position="660"/>
        <end position="682"/>
    </location>
</feature>
<dbReference type="GO" id="GO:0005524">
    <property type="term" value="F:ATP binding"/>
    <property type="evidence" value="ECO:0007669"/>
    <property type="project" value="InterPro"/>
</dbReference>
<dbReference type="PROSITE" id="PS50011">
    <property type="entry name" value="PROTEIN_KINASE_DOM"/>
    <property type="match status" value="2"/>
</dbReference>
<dbReference type="SUPFAM" id="SSF56112">
    <property type="entry name" value="Protein kinase-like (PK-like)"/>
    <property type="match status" value="3"/>
</dbReference>
<proteinExistence type="predicted"/>
<dbReference type="Proteomes" id="UP000079169">
    <property type="component" value="Unplaced"/>
</dbReference>
<dbReference type="RefSeq" id="XP_026685112.1">
    <property type="nucleotide sequence ID" value="XM_026829311.1"/>
</dbReference>
<feature type="region of interest" description="Disordered" evidence="7">
    <location>
        <begin position="839"/>
        <end position="926"/>
    </location>
</feature>
<dbReference type="PaxDb" id="121845-A0A3Q0J9E1"/>
<feature type="domain" description="Protein kinase" evidence="9">
    <location>
        <begin position="1030"/>
        <end position="1302"/>
    </location>
</feature>
<dbReference type="InterPro" id="IPR051585">
    <property type="entry name" value="STE20_Ser/Thr_Kinases"/>
</dbReference>
<feature type="region of interest" description="Disordered" evidence="7">
    <location>
        <begin position="1239"/>
        <end position="1268"/>
    </location>
</feature>
<feature type="compositionally biased region" description="Polar residues" evidence="7">
    <location>
        <begin position="896"/>
        <end position="908"/>
    </location>
</feature>
<evidence type="ECO:0000256" key="6">
    <source>
        <dbReference type="SAM" id="Coils"/>
    </source>
</evidence>
<dbReference type="InterPro" id="IPR001791">
    <property type="entry name" value="Laminin_G"/>
</dbReference>
<dbReference type="Gene3D" id="2.60.120.200">
    <property type="match status" value="1"/>
</dbReference>
<dbReference type="KEGG" id="dci:103517085"/>
<feature type="coiled-coil region" evidence="6">
    <location>
        <begin position="1515"/>
        <end position="1568"/>
    </location>
</feature>
<feature type="compositionally biased region" description="Basic and acidic residues" evidence="7">
    <location>
        <begin position="238"/>
        <end position="257"/>
    </location>
</feature>